<evidence type="ECO:0000313" key="2">
    <source>
        <dbReference type="Proteomes" id="UP000297693"/>
    </source>
</evidence>
<dbReference type="InterPro" id="IPR027961">
    <property type="entry name" value="DUF4442"/>
</dbReference>
<keyword evidence="2" id="KW-1185">Reference proteome</keyword>
<dbReference type="Proteomes" id="UP000297693">
    <property type="component" value="Unassembled WGS sequence"/>
</dbReference>
<dbReference type="SUPFAM" id="SSF54637">
    <property type="entry name" value="Thioesterase/thiol ester dehydrase-isomerase"/>
    <property type="match status" value="1"/>
</dbReference>
<organism evidence="1 2">
    <name type="scientific">Leptospira ognonensis</name>
    <dbReference type="NCBI Taxonomy" id="2484945"/>
    <lineage>
        <taxon>Bacteria</taxon>
        <taxon>Pseudomonadati</taxon>
        <taxon>Spirochaetota</taxon>
        <taxon>Spirochaetia</taxon>
        <taxon>Leptospirales</taxon>
        <taxon>Leptospiraceae</taxon>
        <taxon>Leptospira</taxon>
    </lineage>
</organism>
<dbReference type="OrthoDB" id="9814774at2"/>
<proteinExistence type="predicted"/>
<dbReference type="Gene3D" id="3.10.129.10">
    <property type="entry name" value="Hotdog Thioesterase"/>
    <property type="match status" value="1"/>
</dbReference>
<name>A0A4R9JUB4_9LEPT</name>
<protein>
    <submittedName>
        <fullName evidence="1">DUF4442 domain-containing protein</fullName>
    </submittedName>
</protein>
<dbReference type="RefSeq" id="WP_135625252.1">
    <property type="nucleotide sequence ID" value="NZ_RQGD01000046.1"/>
</dbReference>
<accession>A0A4R9JUB4</accession>
<dbReference type="Pfam" id="PF14539">
    <property type="entry name" value="DUF4442"/>
    <property type="match status" value="1"/>
</dbReference>
<evidence type="ECO:0000313" key="1">
    <source>
        <dbReference type="EMBL" id="TGL56389.1"/>
    </source>
</evidence>
<dbReference type="AlphaFoldDB" id="A0A4R9JUB4"/>
<reference evidence="1" key="1">
    <citation type="journal article" date="2019" name="PLoS Negl. Trop. Dis.">
        <title>Revisiting the worldwide diversity of Leptospira species in the environment.</title>
        <authorList>
            <person name="Vincent A.T."/>
            <person name="Schiettekatte O."/>
            <person name="Bourhy P."/>
            <person name="Veyrier F.J."/>
            <person name="Picardeau M."/>
        </authorList>
    </citation>
    <scope>NUCLEOTIDE SEQUENCE [LARGE SCALE GENOMIC DNA]</scope>
    <source>
        <strain evidence="1">201702476</strain>
    </source>
</reference>
<sequence length="162" mass="18710">MKSRKIEYSVHSLWTFLRETFGMDEAFKMFGPYRGANIIPKLLDAHTYEVQMPLVLGNTNYVGTHFGGSLYSMCDPFFMFILMNHLGNGYIVWDKSARIEFLKPGRGTVKAIFHIPESELQEVKKIVAQNKKTTRTYTAEVIDFDGTVVARVEKELYIRRVD</sequence>
<dbReference type="EMBL" id="RQGD01000046">
    <property type="protein sequence ID" value="TGL56389.1"/>
    <property type="molecule type" value="Genomic_DNA"/>
</dbReference>
<comment type="caution">
    <text evidence="1">The sequence shown here is derived from an EMBL/GenBank/DDBJ whole genome shotgun (WGS) entry which is preliminary data.</text>
</comment>
<dbReference type="InterPro" id="IPR029069">
    <property type="entry name" value="HotDog_dom_sf"/>
</dbReference>
<gene>
    <name evidence="1" type="ORF">EHQ58_17350</name>
</gene>